<sequence length="113" mass="12958">MSLEHHMNSGKILPIGQLLCSSCKDRYLKLDPKPQSLESFPPVLELQQPNNNTLIFNKQQKDVKVIVQPVPRVHSLTSCKYLAGLKLNRRRKGDNDIIIKILNSFFNTLIYLT</sequence>
<dbReference type="AlphaFoldDB" id="A0A7T8K8T9"/>
<evidence type="ECO:0000313" key="2">
    <source>
        <dbReference type="Proteomes" id="UP000595437"/>
    </source>
</evidence>
<protein>
    <submittedName>
        <fullName evidence="1">Uncharacterized protein</fullName>
    </submittedName>
</protein>
<gene>
    <name evidence="1" type="ORF">FKW44_011371</name>
</gene>
<feature type="non-terminal residue" evidence="1">
    <location>
        <position position="113"/>
    </location>
</feature>
<dbReference type="Proteomes" id="UP000595437">
    <property type="component" value="Chromosome 7"/>
</dbReference>
<name>A0A7T8K8T9_CALRO</name>
<proteinExistence type="predicted"/>
<evidence type="ECO:0000313" key="1">
    <source>
        <dbReference type="EMBL" id="QQP50379.1"/>
    </source>
</evidence>
<organism evidence="1 2">
    <name type="scientific">Caligus rogercresseyi</name>
    <name type="common">Sea louse</name>
    <dbReference type="NCBI Taxonomy" id="217165"/>
    <lineage>
        <taxon>Eukaryota</taxon>
        <taxon>Metazoa</taxon>
        <taxon>Ecdysozoa</taxon>
        <taxon>Arthropoda</taxon>
        <taxon>Crustacea</taxon>
        <taxon>Multicrustacea</taxon>
        <taxon>Hexanauplia</taxon>
        <taxon>Copepoda</taxon>
        <taxon>Siphonostomatoida</taxon>
        <taxon>Caligidae</taxon>
        <taxon>Caligus</taxon>
    </lineage>
</organism>
<reference evidence="2" key="1">
    <citation type="submission" date="2021-01" db="EMBL/GenBank/DDBJ databases">
        <title>Caligus Genome Assembly.</title>
        <authorList>
            <person name="Gallardo-Escarate C."/>
        </authorList>
    </citation>
    <scope>NUCLEOTIDE SEQUENCE [LARGE SCALE GENOMIC DNA]</scope>
</reference>
<accession>A0A7T8K8T9</accession>
<dbReference type="EMBL" id="CP045896">
    <property type="protein sequence ID" value="QQP50379.1"/>
    <property type="molecule type" value="Genomic_DNA"/>
</dbReference>
<keyword evidence="2" id="KW-1185">Reference proteome</keyword>